<keyword evidence="2" id="KW-1185">Reference proteome</keyword>
<evidence type="ECO:0000313" key="2">
    <source>
        <dbReference type="Proteomes" id="UP000326678"/>
    </source>
</evidence>
<accession>A0A5P8W6C3</accession>
<reference evidence="1 2" key="1">
    <citation type="submission" date="2019-10" db="EMBL/GenBank/DDBJ databases">
        <title>Genomic and transcriptomic insights into the perfect genentic adaptation of a filamentous nitrogen-fixing cyanobacterium to rice fields.</title>
        <authorList>
            <person name="Chen Z."/>
        </authorList>
    </citation>
    <scope>NUCLEOTIDE SEQUENCE [LARGE SCALE GENOMIC DNA]</scope>
    <source>
        <strain evidence="1">CCNUC1</strain>
    </source>
</reference>
<proteinExistence type="predicted"/>
<dbReference type="RefSeq" id="WP_152590039.1">
    <property type="nucleotide sequence ID" value="NZ_CP045226.1"/>
</dbReference>
<dbReference type="Proteomes" id="UP000326678">
    <property type="component" value="Chromosome Gxm1"/>
</dbReference>
<dbReference type="KEGG" id="nsh:GXM_05543"/>
<gene>
    <name evidence="1" type="ORF">GXM_05543</name>
</gene>
<protein>
    <submittedName>
        <fullName evidence="1">Uncharacterized protein</fullName>
    </submittedName>
</protein>
<organism evidence="1 2">
    <name type="scientific">Nostoc sphaeroides CCNUC1</name>
    <dbReference type="NCBI Taxonomy" id="2653204"/>
    <lineage>
        <taxon>Bacteria</taxon>
        <taxon>Bacillati</taxon>
        <taxon>Cyanobacteriota</taxon>
        <taxon>Cyanophyceae</taxon>
        <taxon>Nostocales</taxon>
        <taxon>Nostocaceae</taxon>
        <taxon>Nostoc</taxon>
    </lineage>
</organism>
<dbReference type="AlphaFoldDB" id="A0A5P8W6C3"/>
<sequence length="173" mass="19925">MEENIDEKRQIWLTRVEPFDGESISHFLGRFRREKGNKFSAPSGLGDVAGLGVVLARWEKFYFNPFPTHQELDALATVVELDAERLRQMLPPEGVGMKHSPIRLCGACYAQSVCHKIEWQFKKTVGCDRHQLRLLSKCPVCEKPFPIPALWMDGQCQRCFTSFAEMAEYQKPY</sequence>
<evidence type="ECO:0000313" key="1">
    <source>
        <dbReference type="EMBL" id="QFS48051.1"/>
    </source>
</evidence>
<dbReference type="EMBL" id="CP045226">
    <property type="protein sequence ID" value="QFS48051.1"/>
    <property type="molecule type" value="Genomic_DNA"/>
</dbReference>
<name>A0A5P8W6C3_9NOSO</name>